<feature type="region of interest" description="Disordered" evidence="6">
    <location>
        <begin position="297"/>
        <end position="371"/>
    </location>
</feature>
<evidence type="ECO:0000256" key="5">
    <source>
        <dbReference type="PROSITE-ProRule" id="PRU00207"/>
    </source>
</evidence>
<feature type="compositionally biased region" description="Acidic residues" evidence="6">
    <location>
        <begin position="940"/>
        <end position="949"/>
    </location>
</feature>
<dbReference type="PROSITE" id="PS50089">
    <property type="entry name" value="ZF_RING_2"/>
    <property type="match status" value="1"/>
</dbReference>
<gene>
    <name evidence="10" type="ORF">SARC_09960</name>
</gene>
<dbReference type="PANTHER" id="PTHR23059:SF4">
    <property type="entry name" value="ZINC FINGER TRAF-TYPE-CONTAINING PROTEIN 1"/>
    <property type="match status" value="1"/>
</dbReference>
<feature type="compositionally biased region" description="Polar residues" evidence="6">
    <location>
        <begin position="15"/>
        <end position="34"/>
    </location>
</feature>
<evidence type="ECO:0000313" key="11">
    <source>
        <dbReference type="Proteomes" id="UP000054560"/>
    </source>
</evidence>
<dbReference type="GeneID" id="25910464"/>
<feature type="region of interest" description="Disordered" evidence="6">
    <location>
        <begin position="524"/>
        <end position="563"/>
    </location>
</feature>
<accession>A0A0L0FNN1</accession>
<dbReference type="PANTHER" id="PTHR23059">
    <property type="entry name" value="CYSTEINE AND HISTIDINE-RICH PROTEIN 1"/>
    <property type="match status" value="1"/>
</dbReference>
<organism evidence="10 11">
    <name type="scientific">Sphaeroforma arctica JP610</name>
    <dbReference type="NCBI Taxonomy" id="667725"/>
    <lineage>
        <taxon>Eukaryota</taxon>
        <taxon>Ichthyosporea</taxon>
        <taxon>Ichthyophonida</taxon>
        <taxon>Sphaeroforma</taxon>
    </lineage>
</organism>
<dbReference type="EMBL" id="KQ242690">
    <property type="protein sequence ID" value="KNC77578.1"/>
    <property type="molecule type" value="Genomic_DNA"/>
</dbReference>
<dbReference type="CDD" id="cd16571">
    <property type="entry name" value="RING-HC_SIAHs"/>
    <property type="match status" value="1"/>
</dbReference>
<keyword evidence="3 5" id="KW-0862">Zinc</keyword>
<evidence type="ECO:0000256" key="3">
    <source>
        <dbReference type="ARBA" id="ARBA00022833"/>
    </source>
</evidence>
<dbReference type="InterPro" id="IPR001841">
    <property type="entry name" value="Znf_RING"/>
</dbReference>
<feature type="compositionally biased region" description="Basic and acidic residues" evidence="6">
    <location>
        <begin position="470"/>
        <end position="483"/>
    </location>
</feature>
<evidence type="ECO:0000259" key="8">
    <source>
        <dbReference type="PROSITE" id="PS50089"/>
    </source>
</evidence>
<feature type="compositionally biased region" description="Basic residues" evidence="6">
    <location>
        <begin position="100"/>
        <end position="110"/>
    </location>
</feature>
<evidence type="ECO:0000313" key="10">
    <source>
        <dbReference type="EMBL" id="KNC77578.1"/>
    </source>
</evidence>
<dbReference type="STRING" id="667725.A0A0L0FNN1"/>
<evidence type="ECO:0000256" key="4">
    <source>
        <dbReference type="ARBA" id="ARBA00034319"/>
    </source>
</evidence>
<feature type="domain" description="TRAF-type" evidence="9">
    <location>
        <begin position="648"/>
        <end position="688"/>
    </location>
</feature>
<dbReference type="SUPFAM" id="SSF49599">
    <property type="entry name" value="TRAF domain-like"/>
    <property type="match status" value="1"/>
</dbReference>
<dbReference type="SUPFAM" id="SSF57850">
    <property type="entry name" value="RING/U-box"/>
    <property type="match status" value="1"/>
</dbReference>
<feature type="compositionally biased region" description="Polar residues" evidence="6">
    <location>
        <begin position="335"/>
        <end position="345"/>
    </location>
</feature>
<sequence length="1062" mass="115754">MAPDNKSGRKRAATESINSTNPSKATASTGINTSKGRDVLENEKGKKKMNAPDSTNGTNGTNGSIDINGSGVSVNADTNVSGGSVQHDNDKDKNNGTNSKRSRKKRKVQPAKKEAKETGKEGSSSSLIDHDNNTTHTDTLISSSTANTDTDLDSSANTKSIKIGGNTTTSTTSASNNSTLASNRLAALDKVIGDAAPVMHSLEKRLRNKEGMSDDQFHVTELKKSNVDTDNVSMETDSTNAIDGANEIVTRGKKSKVGMFMKDILPDLSSTTTTTTKNTASKVGTAGLDGINGLVDINNKGTSNTNSTRATDPMDVSGTVELSAAGDTTTDATSERTNSTDNNNGTKKRTSQNEAQLNTGDAGDKLLSGTELSKPETITSVRHLMEKFRQLLGEDVEREIHGLLLEKIAQKMANADNGDTHTKKSKPETLMSVCRDGEKLGQFLGEDVEREIQEYLLEKITQKIPIADNGDTHTKKDDAKKDASSLSLKSLTGNSRINAQQESEWRKALFKTLKGIESNKTDKVTSDSIVSADKSTPARISSDKAKENDSVGPVSSASKALSAQKRLKQKQQTAGRLYAAMEDILNCGICFCAPEKEIYQCPNGHLLCDECHKRLISTDNSVCPNCRAVMSGTHPTRNIIAEAARDELPAECANRGCTHETTLGRIRDHTENTCEYRTVSCKFSPIGCDWTGIAKDLGEHEAGCVISVLPGSELLEIAEKQRERKAQAQTNAKSVQQKESEIIALLSSKCRNISIKDVRLEKDDMVQDICCTPFKAVKQRWIIKLASKLLPATGEPLKANATAAEKAAHEKTREYKVGIRIVRSGRIAHRGRTKMSFALMAGPSLAVSLSPMLLTHTFSNQDRSTPVFELPLSSDEAKRFVACHQIHLRMIFFDQRAGLNREFTSLRTSNGEVFDGLDADGGDSESECEHEDHHHHGDDVDLFEESDSSEDGHDGHGAETSTGNWICLYFKYEYEKNLSRCCLGVLFIFGCIYVCVFGVCVRFVVLVDGMFLSVYVYIRIYAFYSSMHEDMRVKAGTISFAVLWLGLRLWTHRSTDARVTGM</sequence>
<feature type="compositionally biased region" description="Basic and acidic residues" evidence="6">
    <location>
        <begin position="930"/>
        <end position="939"/>
    </location>
</feature>
<feature type="zinc finger region" description="TRAF-type" evidence="5">
    <location>
        <begin position="648"/>
        <end position="688"/>
    </location>
</feature>
<dbReference type="InterPro" id="IPR039338">
    <property type="entry name" value="ZFTRAF1"/>
</dbReference>
<dbReference type="RefSeq" id="XP_014151480.1">
    <property type="nucleotide sequence ID" value="XM_014296005.1"/>
</dbReference>
<dbReference type="PROSITE" id="PS50145">
    <property type="entry name" value="ZF_TRAF"/>
    <property type="match status" value="1"/>
</dbReference>
<keyword evidence="2 5" id="KW-0863">Zinc-finger</keyword>
<feature type="compositionally biased region" description="Low complexity" evidence="6">
    <location>
        <begin position="166"/>
        <end position="177"/>
    </location>
</feature>
<dbReference type="OrthoDB" id="10062218at2759"/>
<evidence type="ECO:0000256" key="6">
    <source>
        <dbReference type="SAM" id="MobiDB-lite"/>
    </source>
</evidence>
<feature type="compositionally biased region" description="Basic and acidic residues" evidence="6">
    <location>
        <begin position="111"/>
        <end position="120"/>
    </location>
</feature>
<keyword evidence="1 5" id="KW-0479">Metal-binding</keyword>
<protein>
    <recommendedName>
        <fullName evidence="12">RING-type domain-containing protein</fullName>
    </recommendedName>
</protein>
<feature type="region of interest" description="Disordered" evidence="6">
    <location>
        <begin position="467"/>
        <end position="486"/>
    </location>
</feature>
<dbReference type="InterPro" id="IPR013083">
    <property type="entry name" value="Znf_RING/FYVE/PHD"/>
</dbReference>
<name>A0A0L0FNN1_9EUKA</name>
<dbReference type="GO" id="GO:0005634">
    <property type="term" value="C:nucleus"/>
    <property type="evidence" value="ECO:0007669"/>
    <property type="project" value="TreeGrafter"/>
</dbReference>
<keyword evidence="7" id="KW-0812">Transmembrane</keyword>
<dbReference type="Gene3D" id="3.30.40.10">
    <property type="entry name" value="Zinc/RING finger domain, C3HC4 (zinc finger)"/>
    <property type="match status" value="2"/>
</dbReference>
<feature type="compositionally biased region" description="Polar residues" evidence="6">
    <location>
        <begin position="52"/>
        <end position="86"/>
    </location>
</feature>
<dbReference type="GO" id="GO:0008270">
    <property type="term" value="F:zinc ion binding"/>
    <property type="evidence" value="ECO:0007669"/>
    <property type="project" value="UniProtKB-KW"/>
</dbReference>
<feature type="transmembrane region" description="Helical" evidence="7">
    <location>
        <begin position="981"/>
        <end position="999"/>
    </location>
</feature>
<feature type="compositionally biased region" description="Basic and acidic residues" evidence="6">
    <location>
        <begin position="35"/>
        <end position="44"/>
    </location>
</feature>
<keyword evidence="7" id="KW-0472">Membrane</keyword>
<proteinExistence type="inferred from homology"/>
<feature type="region of interest" description="Disordered" evidence="6">
    <location>
        <begin position="1"/>
        <end position="177"/>
    </location>
</feature>
<feature type="domain" description="RING-type" evidence="8">
    <location>
        <begin position="587"/>
        <end position="627"/>
    </location>
</feature>
<feature type="region of interest" description="Disordered" evidence="6">
    <location>
        <begin position="920"/>
        <end position="958"/>
    </location>
</feature>
<evidence type="ECO:0000256" key="1">
    <source>
        <dbReference type="ARBA" id="ARBA00022723"/>
    </source>
</evidence>
<dbReference type="AlphaFoldDB" id="A0A0L0FNN1"/>
<comment type="similarity">
    <text evidence="4">Belongs to the ZFTRAF1 family.</text>
</comment>
<feature type="compositionally biased region" description="Acidic residues" evidence="6">
    <location>
        <begin position="920"/>
        <end position="929"/>
    </location>
</feature>
<evidence type="ECO:0000259" key="9">
    <source>
        <dbReference type="PROSITE" id="PS50145"/>
    </source>
</evidence>
<feature type="compositionally biased region" description="Polar residues" evidence="6">
    <location>
        <begin position="140"/>
        <end position="160"/>
    </location>
</feature>
<dbReference type="eggNOG" id="KOG3002">
    <property type="taxonomic scope" value="Eukaryota"/>
</dbReference>
<feature type="compositionally biased region" description="Polar residues" evidence="6">
    <location>
        <begin position="299"/>
        <end position="310"/>
    </location>
</feature>
<reference evidence="10 11" key="1">
    <citation type="submission" date="2011-02" db="EMBL/GenBank/DDBJ databases">
        <title>The Genome Sequence of Sphaeroforma arctica JP610.</title>
        <authorList>
            <consortium name="The Broad Institute Genome Sequencing Platform"/>
            <person name="Russ C."/>
            <person name="Cuomo C."/>
            <person name="Young S.K."/>
            <person name="Zeng Q."/>
            <person name="Gargeya S."/>
            <person name="Alvarado L."/>
            <person name="Berlin A."/>
            <person name="Chapman S.B."/>
            <person name="Chen Z."/>
            <person name="Freedman E."/>
            <person name="Gellesch M."/>
            <person name="Goldberg J."/>
            <person name="Griggs A."/>
            <person name="Gujja S."/>
            <person name="Heilman E."/>
            <person name="Heiman D."/>
            <person name="Howarth C."/>
            <person name="Mehta T."/>
            <person name="Neiman D."/>
            <person name="Pearson M."/>
            <person name="Roberts A."/>
            <person name="Saif S."/>
            <person name="Shea T."/>
            <person name="Shenoy N."/>
            <person name="Sisk P."/>
            <person name="Stolte C."/>
            <person name="Sykes S."/>
            <person name="White J."/>
            <person name="Yandava C."/>
            <person name="Burger G."/>
            <person name="Gray M.W."/>
            <person name="Holland P.W.H."/>
            <person name="King N."/>
            <person name="Lang F.B.F."/>
            <person name="Roger A.J."/>
            <person name="Ruiz-Trillo I."/>
            <person name="Haas B."/>
            <person name="Nusbaum C."/>
            <person name="Birren B."/>
        </authorList>
    </citation>
    <scope>NUCLEOTIDE SEQUENCE [LARGE SCALE GENOMIC DNA]</scope>
    <source>
        <strain evidence="10 11">JP610</strain>
    </source>
</reference>
<dbReference type="InterPro" id="IPR001293">
    <property type="entry name" value="Znf_TRAF"/>
</dbReference>
<evidence type="ECO:0000256" key="2">
    <source>
        <dbReference type="ARBA" id="ARBA00022771"/>
    </source>
</evidence>
<evidence type="ECO:0008006" key="12">
    <source>
        <dbReference type="Google" id="ProtNLM"/>
    </source>
</evidence>
<keyword evidence="11" id="KW-1185">Reference proteome</keyword>
<evidence type="ECO:0000256" key="7">
    <source>
        <dbReference type="SAM" id="Phobius"/>
    </source>
</evidence>
<keyword evidence="7" id="KW-1133">Transmembrane helix</keyword>
<dbReference type="Proteomes" id="UP000054560">
    <property type="component" value="Unassembled WGS sequence"/>
</dbReference>